<feature type="domain" description="BRCT" evidence="3">
    <location>
        <begin position="27"/>
        <end position="51"/>
    </location>
</feature>
<comment type="caution">
    <text evidence="4">The sequence shown here is derived from an EMBL/GenBank/DDBJ whole genome shotgun (WGS) entry which is preliminary data.</text>
</comment>
<dbReference type="AlphaFoldDB" id="A0A6A3B4Y1"/>
<dbReference type="InterPro" id="IPR036420">
    <property type="entry name" value="BRCT_dom_sf"/>
</dbReference>
<evidence type="ECO:0000256" key="2">
    <source>
        <dbReference type="SAM" id="MobiDB-lite"/>
    </source>
</evidence>
<organism evidence="4 5">
    <name type="scientific">Hibiscus syriacus</name>
    <name type="common">Rose of Sharon</name>
    <dbReference type="NCBI Taxonomy" id="106335"/>
    <lineage>
        <taxon>Eukaryota</taxon>
        <taxon>Viridiplantae</taxon>
        <taxon>Streptophyta</taxon>
        <taxon>Embryophyta</taxon>
        <taxon>Tracheophyta</taxon>
        <taxon>Spermatophyta</taxon>
        <taxon>Magnoliopsida</taxon>
        <taxon>eudicotyledons</taxon>
        <taxon>Gunneridae</taxon>
        <taxon>Pentapetalae</taxon>
        <taxon>rosids</taxon>
        <taxon>malvids</taxon>
        <taxon>Malvales</taxon>
        <taxon>Malvaceae</taxon>
        <taxon>Malvoideae</taxon>
        <taxon>Hibiscus</taxon>
    </lineage>
</organism>
<gene>
    <name evidence="4" type="ORF">F3Y22_tig00110299pilonHSYRG00075</name>
</gene>
<feature type="region of interest" description="Disordered" evidence="2">
    <location>
        <begin position="181"/>
        <end position="200"/>
    </location>
</feature>
<dbReference type="InterPro" id="IPR001357">
    <property type="entry name" value="BRCT_dom"/>
</dbReference>
<name>A0A6A3B4Y1_HIBSY</name>
<sequence length="289" mass="33555">MHAHIIILPMLNHVSWIKYRAEKRHGEIIHYSWVLDCCSQKKLIPLQPKYFLFLSELSRMKLQQEVDEYSDPYYWDLDLADLKQLFFRRENLLWKKGLHVLGSRWLENCLEQRKKLQEDQYSLKPCDVEETNFLKRKLDRDPSETMPDVNIVQNQGIRVSSKSSSRRNAGIKWPDKVSDTVMSETNNDQASIKRPDNASDTVMYETNNDQGSKSDEKFDYAMLLDMIPGLGIKHVETMNSVVENEKPRADNDAKVPVVEDEKGDADIIAPPPKKKKVSYKNVAGELLKD</sequence>
<feature type="domain" description="BRCT" evidence="3">
    <location>
        <begin position="98"/>
        <end position="123"/>
    </location>
</feature>
<dbReference type="GO" id="GO:0003910">
    <property type="term" value="F:DNA ligase (ATP) activity"/>
    <property type="evidence" value="ECO:0007669"/>
    <property type="project" value="InterPro"/>
</dbReference>
<dbReference type="InterPro" id="IPR029710">
    <property type="entry name" value="LIG4"/>
</dbReference>
<dbReference type="PANTHER" id="PTHR45997:SF1">
    <property type="entry name" value="DNA LIGASE 4"/>
    <property type="match status" value="1"/>
</dbReference>
<evidence type="ECO:0000256" key="1">
    <source>
        <dbReference type="ARBA" id="ARBA00023172"/>
    </source>
</evidence>
<dbReference type="GO" id="GO:0006310">
    <property type="term" value="P:DNA recombination"/>
    <property type="evidence" value="ECO:0007669"/>
    <property type="project" value="UniProtKB-KW"/>
</dbReference>
<dbReference type="PROSITE" id="PS50172">
    <property type="entry name" value="BRCT"/>
    <property type="match status" value="2"/>
</dbReference>
<feature type="region of interest" description="Disordered" evidence="2">
    <location>
        <begin position="242"/>
        <end position="272"/>
    </location>
</feature>
<dbReference type="PANTHER" id="PTHR45997">
    <property type="entry name" value="DNA LIGASE 4"/>
    <property type="match status" value="1"/>
</dbReference>
<reference evidence="4" key="1">
    <citation type="submission" date="2019-09" db="EMBL/GenBank/DDBJ databases">
        <title>Draft genome information of white flower Hibiscus syriacus.</title>
        <authorList>
            <person name="Kim Y.-M."/>
        </authorList>
    </citation>
    <scope>NUCLEOTIDE SEQUENCE [LARGE SCALE GENOMIC DNA]</scope>
    <source>
        <strain evidence="4">YM2019G1</strain>
    </source>
</reference>
<dbReference type="EMBL" id="VEPZ02000917">
    <property type="protein sequence ID" value="KAE8711263.1"/>
    <property type="molecule type" value="Genomic_DNA"/>
</dbReference>
<evidence type="ECO:0000313" key="4">
    <source>
        <dbReference type="EMBL" id="KAE8711263.1"/>
    </source>
</evidence>
<protein>
    <recommendedName>
        <fullName evidence="3">BRCT domain-containing protein</fullName>
    </recommendedName>
</protein>
<accession>A0A6A3B4Y1</accession>
<feature type="compositionally biased region" description="Polar residues" evidence="2">
    <location>
        <begin position="181"/>
        <end position="190"/>
    </location>
</feature>
<proteinExistence type="predicted"/>
<dbReference type="GO" id="GO:0032807">
    <property type="term" value="C:DNA ligase IV complex"/>
    <property type="evidence" value="ECO:0007669"/>
    <property type="project" value="TreeGrafter"/>
</dbReference>
<keyword evidence="1" id="KW-0233">DNA recombination</keyword>
<dbReference type="GO" id="GO:0005524">
    <property type="term" value="F:ATP binding"/>
    <property type="evidence" value="ECO:0007669"/>
    <property type="project" value="InterPro"/>
</dbReference>
<dbReference type="SUPFAM" id="SSF52113">
    <property type="entry name" value="BRCT domain"/>
    <property type="match status" value="2"/>
</dbReference>
<dbReference type="GO" id="GO:0006297">
    <property type="term" value="P:nucleotide-excision repair, DNA gap filling"/>
    <property type="evidence" value="ECO:0007669"/>
    <property type="project" value="TreeGrafter"/>
</dbReference>
<evidence type="ECO:0000313" key="5">
    <source>
        <dbReference type="Proteomes" id="UP000436088"/>
    </source>
</evidence>
<dbReference type="Proteomes" id="UP000436088">
    <property type="component" value="Unassembled WGS sequence"/>
</dbReference>
<dbReference type="GO" id="GO:0006303">
    <property type="term" value="P:double-strand break repair via nonhomologous end joining"/>
    <property type="evidence" value="ECO:0007669"/>
    <property type="project" value="TreeGrafter"/>
</dbReference>
<feature type="compositionally biased region" description="Basic and acidic residues" evidence="2">
    <location>
        <begin position="243"/>
        <end position="260"/>
    </location>
</feature>
<dbReference type="GO" id="GO:0003677">
    <property type="term" value="F:DNA binding"/>
    <property type="evidence" value="ECO:0007669"/>
    <property type="project" value="InterPro"/>
</dbReference>
<evidence type="ECO:0000259" key="3">
    <source>
        <dbReference type="PROSITE" id="PS50172"/>
    </source>
</evidence>
<dbReference type="Gene3D" id="3.40.50.10190">
    <property type="entry name" value="BRCT domain"/>
    <property type="match status" value="1"/>
</dbReference>
<keyword evidence="5" id="KW-1185">Reference proteome</keyword>